<dbReference type="EMBL" id="DXGH01000073">
    <property type="protein sequence ID" value="HIW82683.1"/>
    <property type="molecule type" value="Genomic_DNA"/>
</dbReference>
<accession>A0A9D1R6Z9</accession>
<reference evidence="1" key="1">
    <citation type="journal article" date="2021" name="PeerJ">
        <title>Extensive microbial diversity within the chicken gut microbiome revealed by metagenomics and culture.</title>
        <authorList>
            <person name="Gilroy R."/>
            <person name="Ravi A."/>
            <person name="Getino M."/>
            <person name="Pursley I."/>
            <person name="Horton D.L."/>
            <person name="Alikhan N.F."/>
            <person name="Baker D."/>
            <person name="Gharbi K."/>
            <person name="Hall N."/>
            <person name="Watson M."/>
            <person name="Adriaenssens E.M."/>
            <person name="Foster-Nyarko E."/>
            <person name="Jarju S."/>
            <person name="Secka A."/>
            <person name="Antonio M."/>
            <person name="Oren A."/>
            <person name="Chaudhuri R.R."/>
            <person name="La Ragione R."/>
            <person name="Hildebrand F."/>
            <person name="Pallen M.J."/>
        </authorList>
    </citation>
    <scope>NUCLEOTIDE SEQUENCE</scope>
    <source>
        <strain evidence="1">CHK195-6426</strain>
    </source>
</reference>
<evidence type="ECO:0000313" key="1">
    <source>
        <dbReference type="EMBL" id="HIW82683.1"/>
    </source>
</evidence>
<dbReference type="AlphaFoldDB" id="A0A9D1R6Z9"/>
<name>A0A9D1R6Z9_9FIRM</name>
<dbReference type="Proteomes" id="UP000824265">
    <property type="component" value="Unassembled WGS sequence"/>
</dbReference>
<organism evidence="1 2">
    <name type="scientific">Candidatus Acetatifactor stercoripullorum</name>
    <dbReference type="NCBI Taxonomy" id="2838414"/>
    <lineage>
        <taxon>Bacteria</taxon>
        <taxon>Bacillati</taxon>
        <taxon>Bacillota</taxon>
        <taxon>Clostridia</taxon>
        <taxon>Lachnospirales</taxon>
        <taxon>Lachnospiraceae</taxon>
        <taxon>Acetatifactor</taxon>
    </lineage>
</organism>
<proteinExistence type="predicted"/>
<sequence length="208" mass="24002">MPADQSVCIDTKKDIQELIGDIQVKQMSKTDIKQKVFEIAENNYIGFDLSEQVFHAICDDDTSRFAEKEINDICFKNAIPERVIGEFQSLYVKRHGFFHRGLKRAQNSGIRLIVLVDNREGVRNIDDLSYWVNGRLNIWKKTDRIVGYCKNGAPRYERVRKYPNAMSGERLAKACITMQLKYGVEFQFCTPEEAGERILSILNVKQGE</sequence>
<reference evidence="1" key="2">
    <citation type="submission" date="2021-04" db="EMBL/GenBank/DDBJ databases">
        <authorList>
            <person name="Gilroy R."/>
        </authorList>
    </citation>
    <scope>NUCLEOTIDE SEQUENCE</scope>
    <source>
        <strain evidence="1">CHK195-6426</strain>
    </source>
</reference>
<comment type="caution">
    <text evidence="1">The sequence shown here is derived from an EMBL/GenBank/DDBJ whole genome shotgun (WGS) entry which is preliminary data.</text>
</comment>
<gene>
    <name evidence="1" type="ORF">H9742_14375</name>
</gene>
<protein>
    <recommendedName>
        <fullName evidence="3">ERCC4 domain-containing protein</fullName>
    </recommendedName>
</protein>
<evidence type="ECO:0000313" key="2">
    <source>
        <dbReference type="Proteomes" id="UP000824265"/>
    </source>
</evidence>
<evidence type="ECO:0008006" key="3">
    <source>
        <dbReference type="Google" id="ProtNLM"/>
    </source>
</evidence>